<accession>A0ABP9K7F6</accession>
<reference evidence="3" key="1">
    <citation type="journal article" date="2019" name="Int. J. Syst. Evol. Microbiol.">
        <title>The Global Catalogue of Microorganisms (GCM) 10K type strain sequencing project: providing services to taxonomists for standard genome sequencing and annotation.</title>
        <authorList>
            <consortium name="The Broad Institute Genomics Platform"/>
            <consortium name="The Broad Institute Genome Sequencing Center for Infectious Disease"/>
            <person name="Wu L."/>
            <person name="Ma J."/>
        </authorList>
    </citation>
    <scope>NUCLEOTIDE SEQUENCE [LARGE SCALE GENOMIC DNA]</scope>
    <source>
        <strain evidence="3">JCM 18298</strain>
    </source>
</reference>
<evidence type="ECO:0000313" key="2">
    <source>
        <dbReference type="EMBL" id="GAA5051509.1"/>
    </source>
</evidence>
<proteinExistence type="predicted"/>
<gene>
    <name evidence="2" type="ORF">GCM10023318_22960</name>
</gene>
<dbReference type="EMBL" id="BAABJM010000002">
    <property type="protein sequence ID" value="GAA5051509.1"/>
    <property type="molecule type" value="Genomic_DNA"/>
</dbReference>
<organism evidence="2 3">
    <name type="scientific">Nocardia callitridis</name>
    <dbReference type="NCBI Taxonomy" id="648753"/>
    <lineage>
        <taxon>Bacteria</taxon>
        <taxon>Bacillati</taxon>
        <taxon>Actinomycetota</taxon>
        <taxon>Actinomycetes</taxon>
        <taxon>Mycobacteriales</taxon>
        <taxon>Nocardiaceae</taxon>
        <taxon>Nocardia</taxon>
    </lineage>
</organism>
<name>A0ABP9K7F6_9NOCA</name>
<sequence length="101" mass="10956">MSELAITIVVVVGSLALLGVVFWLLPWLLDRPVDVPGAVPVDEILKRGCHAAPEAPYSVEQAHRVMQVRIDCDTATCAAKHAAFWTVVDAGRATPDPRVER</sequence>
<evidence type="ECO:0000256" key="1">
    <source>
        <dbReference type="SAM" id="Phobius"/>
    </source>
</evidence>
<evidence type="ECO:0000313" key="3">
    <source>
        <dbReference type="Proteomes" id="UP001500603"/>
    </source>
</evidence>
<keyword evidence="1" id="KW-1133">Transmembrane helix</keyword>
<feature type="transmembrane region" description="Helical" evidence="1">
    <location>
        <begin position="6"/>
        <end position="25"/>
    </location>
</feature>
<dbReference type="RefSeq" id="WP_345495247.1">
    <property type="nucleotide sequence ID" value="NZ_BAABJM010000002.1"/>
</dbReference>
<dbReference type="Proteomes" id="UP001500603">
    <property type="component" value="Unassembled WGS sequence"/>
</dbReference>
<protein>
    <submittedName>
        <fullName evidence="2">Uncharacterized protein</fullName>
    </submittedName>
</protein>
<comment type="caution">
    <text evidence="2">The sequence shown here is derived from an EMBL/GenBank/DDBJ whole genome shotgun (WGS) entry which is preliminary data.</text>
</comment>
<keyword evidence="3" id="KW-1185">Reference proteome</keyword>
<keyword evidence="1" id="KW-0472">Membrane</keyword>
<keyword evidence="1" id="KW-0812">Transmembrane</keyword>